<protein>
    <submittedName>
        <fullName evidence="1">Uncharacterized protein</fullName>
    </submittedName>
</protein>
<sequence>MNTERNFWKSAELERTVEEAKLEDTFVSGRVTGTCLIVLTLFSDHVEMQRLFQIEEISAEFMRITTVPLETKFIQELDRHSTKIVRIIRNKGGVIKERTGRILQTLDKDMPGDGLELGGMAVLISDTDTKVLIEGTEVLSNLPATAVLFGLTYVLNLQYPKELKFTFEFFQKVLMDARKMNPKMCRFCTLLHNKQI</sequence>
<organism evidence="1 2">
    <name type="scientific">Knipowitschia caucasica</name>
    <name type="common">Caucasian dwarf goby</name>
    <name type="synonym">Pomatoschistus caucasicus</name>
    <dbReference type="NCBI Taxonomy" id="637954"/>
    <lineage>
        <taxon>Eukaryota</taxon>
        <taxon>Metazoa</taxon>
        <taxon>Chordata</taxon>
        <taxon>Craniata</taxon>
        <taxon>Vertebrata</taxon>
        <taxon>Euteleostomi</taxon>
        <taxon>Actinopterygii</taxon>
        <taxon>Neopterygii</taxon>
        <taxon>Teleostei</taxon>
        <taxon>Neoteleostei</taxon>
        <taxon>Acanthomorphata</taxon>
        <taxon>Gobiaria</taxon>
        <taxon>Gobiiformes</taxon>
        <taxon>Gobioidei</taxon>
        <taxon>Gobiidae</taxon>
        <taxon>Gobiinae</taxon>
        <taxon>Knipowitschia</taxon>
    </lineage>
</organism>
<gene>
    <name evidence="1" type="ORF">KC01_LOCUS13251</name>
</gene>
<reference evidence="1 2" key="1">
    <citation type="submission" date="2024-04" db="EMBL/GenBank/DDBJ databases">
        <authorList>
            <person name="Waldvogel A.-M."/>
            <person name="Schoenle A."/>
        </authorList>
    </citation>
    <scope>NUCLEOTIDE SEQUENCE [LARGE SCALE GENOMIC DNA]</scope>
</reference>
<keyword evidence="2" id="KW-1185">Reference proteome</keyword>
<evidence type="ECO:0000313" key="1">
    <source>
        <dbReference type="EMBL" id="CAL1582692.1"/>
    </source>
</evidence>
<dbReference type="PANTHER" id="PTHR31025:SF25">
    <property type="entry name" value="ZINC FINGER (C2H2)-60"/>
    <property type="match status" value="1"/>
</dbReference>
<dbReference type="AlphaFoldDB" id="A0AAV2JYW9"/>
<evidence type="ECO:0000313" key="2">
    <source>
        <dbReference type="Proteomes" id="UP001497482"/>
    </source>
</evidence>
<dbReference type="EMBL" id="OZ035837">
    <property type="protein sequence ID" value="CAL1582692.1"/>
    <property type="molecule type" value="Genomic_DNA"/>
</dbReference>
<accession>A0AAV2JYW9</accession>
<dbReference type="Proteomes" id="UP001497482">
    <property type="component" value="Chromosome 15"/>
</dbReference>
<name>A0AAV2JYW9_KNICA</name>
<proteinExistence type="predicted"/>
<dbReference type="PANTHER" id="PTHR31025">
    <property type="entry name" value="SI:CH211-196P9.1-RELATED"/>
    <property type="match status" value="1"/>
</dbReference>